<feature type="chain" id="PRO_5046986549" evidence="2">
    <location>
        <begin position="25"/>
        <end position="206"/>
    </location>
</feature>
<dbReference type="InterPro" id="IPR000758">
    <property type="entry name" value="Enterovir_OMP"/>
</dbReference>
<name>A0ABV2CRZ9_9RHOO</name>
<dbReference type="PANTHER" id="PTHR36920">
    <property type="match status" value="1"/>
</dbReference>
<dbReference type="SUPFAM" id="SSF56925">
    <property type="entry name" value="OMPA-like"/>
    <property type="match status" value="1"/>
</dbReference>
<dbReference type="InterPro" id="IPR005618">
    <property type="entry name" value="OMPW"/>
</dbReference>
<accession>A0ABV2CRZ9</accession>
<dbReference type="EMBL" id="JBEWLZ010000005">
    <property type="protein sequence ID" value="MET1490247.1"/>
    <property type="molecule type" value="Genomic_DNA"/>
</dbReference>
<keyword evidence="4" id="KW-1185">Reference proteome</keyword>
<feature type="signal peptide" evidence="2">
    <location>
        <begin position="1"/>
        <end position="24"/>
    </location>
</feature>
<evidence type="ECO:0000313" key="4">
    <source>
        <dbReference type="Proteomes" id="UP001548590"/>
    </source>
</evidence>
<dbReference type="InterPro" id="IPR011250">
    <property type="entry name" value="OMP/PagP_B-barrel"/>
</dbReference>
<dbReference type="Pfam" id="PF03922">
    <property type="entry name" value="OmpW"/>
    <property type="match status" value="1"/>
</dbReference>
<organism evidence="3 4">
    <name type="scientific">Uliginosibacterium paludis</name>
    <dbReference type="NCBI Taxonomy" id="1615952"/>
    <lineage>
        <taxon>Bacteria</taxon>
        <taxon>Pseudomonadati</taxon>
        <taxon>Pseudomonadota</taxon>
        <taxon>Betaproteobacteria</taxon>
        <taxon>Rhodocyclales</taxon>
        <taxon>Zoogloeaceae</taxon>
        <taxon>Uliginosibacterium</taxon>
    </lineage>
</organism>
<dbReference type="RefSeq" id="WP_345928426.1">
    <property type="nucleotide sequence ID" value="NZ_JBDIVF010000006.1"/>
</dbReference>
<evidence type="ECO:0000256" key="2">
    <source>
        <dbReference type="SAM" id="SignalP"/>
    </source>
</evidence>
<evidence type="ECO:0000256" key="1">
    <source>
        <dbReference type="ARBA" id="ARBA00004442"/>
    </source>
</evidence>
<dbReference type="Proteomes" id="UP001548590">
    <property type="component" value="Unassembled WGS sequence"/>
</dbReference>
<keyword evidence="2" id="KW-0732">Signal</keyword>
<dbReference type="PROSITE" id="PS00695">
    <property type="entry name" value="ENT_VIR_OMP_2"/>
    <property type="match status" value="1"/>
</dbReference>
<protein>
    <submittedName>
        <fullName evidence="3">OmpW family outer membrane protein</fullName>
    </submittedName>
</protein>
<comment type="caution">
    <text evidence="3">The sequence shown here is derived from an EMBL/GenBank/DDBJ whole genome shotgun (WGS) entry which is preliminary data.</text>
</comment>
<dbReference type="Gene3D" id="2.40.160.20">
    <property type="match status" value="1"/>
</dbReference>
<evidence type="ECO:0000313" key="3">
    <source>
        <dbReference type="EMBL" id="MET1490247.1"/>
    </source>
</evidence>
<reference evidence="3 4" key="1">
    <citation type="submission" date="2024-07" db="EMBL/GenBank/DDBJ databases">
        <title>Uliginosibacterium paludis KCTC:42655.</title>
        <authorList>
            <person name="Kim M.K."/>
        </authorList>
    </citation>
    <scope>NUCLEOTIDE SEQUENCE [LARGE SCALE GENOMIC DNA]</scope>
    <source>
        <strain evidence="3 4">KCTC 42655</strain>
    </source>
</reference>
<gene>
    <name evidence="3" type="ORF">ABVT11_10460</name>
</gene>
<sequence length="206" mass="22590">MYTKKTFSFALALAALLSSGAIHAQESPFMVRARAVYVDFENDQRSGLPLGGATAVEAKSRWIPEVDFSYFFTKNIATELVLTYPQRVDIKVGGSKQGSIKALPPSLMLQYHVTELGAFKPYAGVGLNYTIFSKRNNILDGAASVEKSSFGPAYQLGFDYALTKNWSLNFDVKYIRMETDVKVGGNKVGSVGLNPTTWGIGVGYRF</sequence>
<proteinExistence type="predicted"/>
<dbReference type="PANTHER" id="PTHR36920:SF1">
    <property type="entry name" value="OUTER MEMBRANE PROTEIN W"/>
    <property type="match status" value="1"/>
</dbReference>
<comment type="subcellular location">
    <subcellularLocation>
        <location evidence="1">Cell outer membrane</location>
    </subcellularLocation>
</comment>